<dbReference type="OrthoDB" id="6113151at2759"/>
<evidence type="ECO:0000313" key="12">
    <source>
        <dbReference type="Proteomes" id="UP000245119"/>
    </source>
</evidence>
<keyword evidence="12" id="KW-1185">Reference proteome</keyword>
<feature type="region of interest" description="Disordered" evidence="8">
    <location>
        <begin position="135"/>
        <end position="188"/>
    </location>
</feature>
<evidence type="ECO:0000256" key="8">
    <source>
        <dbReference type="SAM" id="MobiDB-lite"/>
    </source>
</evidence>
<proteinExistence type="inferred from homology"/>
<evidence type="ECO:0000256" key="9">
    <source>
        <dbReference type="SAM" id="Phobius"/>
    </source>
</evidence>
<dbReference type="SUPFAM" id="SSF81321">
    <property type="entry name" value="Family A G protein-coupled receptor-like"/>
    <property type="match status" value="1"/>
</dbReference>
<dbReference type="GO" id="GO:0042277">
    <property type="term" value="F:peptide binding"/>
    <property type="evidence" value="ECO:0007669"/>
    <property type="project" value="TreeGrafter"/>
</dbReference>
<dbReference type="PROSITE" id="PS50262">
    <property type="entry name" value="G_PROTEIN_RECEP_F1_2"/>
    <property type="match status" value="1"/>
</dbReference>
<keyword evidence="7" id="KW-0297">G-protein coupled receptor</keyword>
<feature type="transmembrane region" description="Helical" evidence="9">
    <location>
        <begin position="82"/>
        <end position="104"/>
    </location>
</feature>
<dbReference type="PRINTS" id="PR00237">
    <property type="entry name" value="GPCRRHODOPSN"/>
</dbReference>
<dbReference type="AlphaFoldDB" id="A0A2T7P2W6"/>
<keyword evidence="7" id="KW-0807">Transducer</keyword>
<evidence type="ECO:0000256" key="5">
    <source>
        <dbReference type="ARBA" id="ARBA00023136"/>
    </source>
</evidence>
<feature type="compositionally biased region" description="Polar residues" evidence="8">
    <location>
        <begin position="174"/>
        <end position="188"/>
    </location>
</feature>
<comment type="caution">
    <text evidence="11">The sequence shown here is derived from an EMBL/GenBank/DDBJ whole genome shotgun (WGS) entry which is preliminary data.</text>
</comment>
<feature type="region of interest" description="Disordered" evidence="8">
    <location>
        <begin position="237"/>
        <end position="261"/>
    </location>
</feature>
<keyword evidence="4 9" id="KW-1133">Transmembrane helix</keyword>
<dbReference type="EMBL" id="PZQS01000007">
    <property type="protein sequence ID" value="PVD27750.1"/>
    <property type="molecule type" value="Genomic_DNA"/>
</dbReference>
<dbReference type="Proteomes" id="UP000245119">
    <property type="component" value="Linkage Group LG7"/>
</dbReference>
<evidence type="ECO:0000256" key="6">
    <source>
        <dbReference type="ARBA" id="ARBA00023170"/>
    </source>
</evidence>
<evidence type="ECO:0000256" key="2">
    <source>
        <dbReference type="ARBA" id="ARBA00022475"/>
    </source>
</evidence>
<dbReference type="Gene3D" id="1.20.1070.10">
    <property type="entry name" value="Rhodopsin 7-helix transmembrane proteins"/>
    <property type="match status" value="2"/>
</dbReference>
<evidence type="ECO:0000256" key="7">
    <source>
        <dbReference type="RuleBase" id="RU000688"/>
    </source>
</evidence>
<feature type="transmembrane region" description="Helical" evidence="9">
    <location>
        <begin position="30"/>
        <end position="51"/>
    </location>
</feature>
<dbReference type="PANTHER" id="PTHR24241:SF76">
    <property type="entry name" value="NEUROPEPTIDE SIFAMIDE RECEPTOR"/>
    <property type="match status" value="1"/>
</dbReference>
<evidence type="ECO:0000256" key="1">
    <source>
        <dbReference type="ARBA" id="ARBA00004651"/>
    </source>
</evidence>
<evidence type="ECO:0000256" key="4">
    <source>
        <dbReference type="ARBA" id="ARBA00022989"/>
    </source>
</evidence>
<dbReference type="GO" id="GO:0032870">
    <property type="term" value="P:cellular response to hormone stimulus"/>
    <property type="evidence" value="ECO:0007669"/>
    <property type="project" value="TreeGrafter"/>
</dbReference>
<dbReference type="GO" id="GO:0005886">
    <property type="term" value="C:plasma membrane"/>
    <property type="evidence" value="ECO:0007669"/>
    <property type="project" value="UniProtKB-SubCell"/>
</dbReference>
<dbReference type="Pfam" id="PF00001">
    <property type="entry name" value="7tm_1"/>
    <property type="match status" value="1"/>
</dbReference>
<dbReference type="InterPro" id="IPR000276">
    <property type="entry name" value="GPCR_Rhodpsn"/>
</dbReference>
<dbReference type="GO" id="GO:0004930">
    <property type="term" value="F:G protein-coupled receptor activity"/>
    <property type="evidence" value="ECO:0007669"/>
    <property type="project" value="UniProtKB-KW"/>
</dbReference>
<evidence type="ECO:0000256" key="3">
    <source>
        <dbReference type="ARBA" id="ARBA00022692"/>
    </source>
</evidence>
<gene>
    <name evidence="11" type="ORF">C0Q70_12922</name>
</gene>
<sequence length="373" mass="42379">MSLLLLVCVAIDRHRRICCPFKRQITDRQAILMLLMLFVVSVLLTSPFVVISGQNRLEYIGFVTCSVKDEYLQSPWRTSTGILFMVFFLIALAILMVCYLHIVCKVQQLKMNRHRMGGSQPHKYVPTQWSMSNQVSSNNRKMSSGSSFQINSDPEKDDSKILSSLETHSENAVAETTETSLKTVSNESMSHELSVTSQVSSPVTVTNVASQLLINSALNSRSIAGSQQRIEPMTENLQTSRVTQEEEKTGAKNSLARKEGRKQTKFSKTTFMMLVLTLTTIVLFVPHIILVIQKDGCLRHEDVVKMNFCAVALLFPYLNSVINPFIYSFCNPKFRLQCRLFLQSLWSAPDMNSKYFYQMILCNMECILHGVRR</sequence>
<comment type="similarity">
    <text evidence="7">Belongs to the G-protein coupled receptor 1 family.</text>
</comment>
<keyword evidence="3 7" id="KW-0812">Transmembrane</keyword>
<keyword evidence="5 9" id="KW-0472">Membrane</keyword>
<reference evidence="11 12" key="1">
    <citation type="submission" date="2018-04" db="EMBL/GenBank/DDBJ databases">
        <title>The genome of golden apple snail Pomacea canaliculata provides insight into stress tolerance and invasive adaptation.</title>
        <authorList>
            <person name="Liu C."/>
            <person name="Liu B."/>
            <person name="Ren Y."/>
            <person name="Zhang Y."/>
            <person name="Wang H."/>
            <person name="Li S."/>
            <person name="Jiang F."/>
            <person name="Yin L."/>
            <person name="Zhang G."/>
            <person name="Qian W."/>
            <person name="Fan W."/>
        </authorList>
    </citation>
    <scope>NUCLEOTIDE SEQUENCE [LARGE SCALE GENOMIC DNA]</scope>
    <source>
        <strain evidence="11">SZHN2017</strain>
        <tissue evidence="11">Muscle</tissue>
    </source>
</reference>
<feature type="transmembrane region" description="Helical" evidence="9">
    <location>
        <begin position="271"/>
        <end position="292"/>
    </location>
</feature>
<dbReference type="CDD" id="cd00637">
    <property type="entry name" value="7tm_classA_rhodopsin-like"/>
    <property type="match status" value="1"/>
</dbReference>
<dbReference type="PANTHER" id="PTHR24241">
    <property type="entry name" value="NEUROPEPTIDE RECEPTOR-RELATED G-PROTEIN COUPLED RECEPTOR"/>
    <property type="match status" value="1"/>
</dbReference>
<accession>A0A2T7P2W6</accession>
<feature type="transmembrane region" description="Helical" evidence="9">
    <location>
        <begin position="304"/>
        <end position="330"/>
    </location>
</feature>
<feature type="compositionally biased region" description="Basic and acidic residues" evidence="8">
    <location>
        <begin position="243"/>
        <end position="261"/>
    </location>
</feature>
<dbReference type="STRING" id="400727.A0A2T7P2W6"/>
<dbReference type="InterPro" id="IPR017452">
    <property type="entry name" value="GPCR_Rhodpsn_7TM"/>
</dbReference>
<organism evidence="11 12">
    <name type="scientific">Pomacea canaliculata</name>
    <name type="common">Golden apple snail</name>
    <dbReference type="NCBI Taxonomy" id="400727"/>
    <lineage>
        <taxon>Eukaryota</taxon>
        <taxon>Metazoa</taxon>
        <taxon>Spiralia</taxon>
        <taxon>Lophotrochozoa</taxon>
        <taxon>Mollusca</taxon>
        <taxon>Gastropoda</taxon>
        <taxon>Caenogastropoda</taxon>
        <taxon>Architaenioglossa</taxon>
        <taxon>Ampullarioidea</taxon>
        <taxon>Ampullariidae</taxon>
        <taxon>Pomacea</taxon>
    </lineage>
</organism>
<feature type="domain" description="G-protein coupled receptors family 1 profile" evidence="10">
    <location>
        <begin position="1"/>
        <end position="327"/>
    </location>
</feature>
<keyword evidence="6 7" id="KW-0675">Receptor</keyword>
<name>A0A2T7P2W6_POMCA</name>
<keyword evidence="2" id="KW-1003">Cell membrane</keyword>
<dbReference type="PROSITE" id="PS00237">
    <property type="entry name" value="G_PROTEIN_RECEP_F1_1"/>
    <property type="match status" value="1"/>
</dbReference>
<evidence type="ECO:0000259" key="10">
    <source>
        <dbReference type="PROSITE" id="PS50262"/>
    </source>
</evidence>
<feature type="compositionally biased region" description="Low complexity" evidence="8">
    <location>
        <begin position="136"/>
        <end position="147"/>
    </location>
</feature>
<evidence type="ECO:0000313" key="11">
    <source>
        <dbReference type="EMBL" id="PVD27750.1"/>
    </source>
</evidence>
<comment type="subcellular location">
    <subcellularLocation>
        <location evidence="1">Cell membrane</location>
        <topology evidence="1">Multi-pass membrane protein</topology>
    </subcellularLocation>
</comment>
<protein>
    <recommendedName>
        <fullName evidence="10">G-protein coupled receptors family 1 profile domain-containing protein</fullName>
    </recommendedName>
</protein>